<protein>
    <submittedName>
        <fullName evidence="1">Uncharacterized protein</fullName>
    </submittedName>
</protein>
<reference evidence="1" key="1">
    <citation type="submission" date="2023-04" db="EMBL/GenBank/DDBJ databases">
        <title>A chromosome-level genome assembly of the parasitoid wasp Eretmocerus hayati.</title>
        <authorList>
            <person name="Zhong Y."/>
            <person name="Liu S."/>
            <person name="Liu Y."/>
        </authorList>
    </citation>
    <scope>NUCLEOTIDE SEQUENCE</scope>
    <source>
        <strain evidence="1">ZJU_SS_LIU_2023</strain>
    </source>
</reference>
<gene>
    <name evidence="1" type="ORF">QAD02_017848</name>
</gene>
<sequence length="1409" mass="151671">MAEDKDLSTSQAKGDASSQAAPDDKSAPQEPVKPQENGSQEAATPEADSSSAGAGDAQTTKQNGEDATAAAAAPTPKDMRAIVLSGFGGLKGVKSLKKPEPQGVAENEVLVKVKTCGLNFLDLIARQGSLDSPPKPPFIMGFECAGEIEQVGEGVKDLKVGDRVVALPDYKAWAEYVTVPATSVYALPAGMSFNDATAITLNYTVAHILLFEIANLTPGKSILVQSAGGGVGQALVQLAKTVKDITIFGVASKSKHEALQSAGLIDHLLERGTDYAAAVKKESPKGVDIVFDCLYGEECNRGYGLLKPLGKYILFGLNNVSENKAFAAAKLWWQVNKMQPMKLYDENKTICGFNFRHLLYQQENHEYVRGVVKKVFDLWEEGKIKPVIDSTFALEDVTEAMQKMHEHKNIGKILLDLSLEPKPKPATPAKSKGKDKKNANQEEKKSPSAENEEAEKKAPELTNGTSEEKSESGLNGSRRWVTRPSNEVDLIEPQFVQPSISNSNAAPLVSTPTINSSSSLSSPKLRRTNRGYWSRELNLDEAEQRQLQQQRAEPPTGGPGAIIPGTNVAFNPSTVGIDEAFCDFGPLPSQSLCEWQDGCGAVKWTPGTGVGAHWLGGPLTDSTSGTSEGGYAFVDCSQPATTTKSPNSVESVSLSPFGLLHGPQLGNTGVLGTCLMFKYTMDGLSAAGLRLLLHHGYDDFSSTASRASSGFGNEGQNETAKPVTRACGGPALTATATATPLQGNLGQHLHGPDEKPLWHAHYHLLGTWQQAHILYTYHDIHTLIFEAIPVEIGDPSRSYKGHIAIDDIDLQPGTACTGFCNFAGGFCDWTNDIDDDFDWSLSHGSNNPTTGPVTDRESSSLGGGGGYTYIDSGWPRRPGDVARLISVSMPSTGPDSPLCLRFAFHMFGSGVGELKVSLRHSRSLDPTLQEIWKLRGNAGNAWFDSRVSLSSTDDYQIVFEASVGSTAMGDIAVDDISFTSGPCPTSPQVAAPPHYPHDCTFEIDECEWLNSREPALGTGSSSSSSSGPSGVGHLGGPLGSTGPRVEWERVSQQTLNPRNQRKPYTLPATRPRQEYFMGLQSRGVSPAGSPSAYLLGSLVKPTGEPICISFWYLMFESFIDAAGPSLGVLRVLVQPVGESLDAALPIWQLYNNQGPSWNYGQASIVEKRDFHILFEGTWGPNRATGNIAIDDIAFYTGNCTVKPNSAQVRPEDCSFEKGLCGWENLTSSGVNDPRMQWQRAFPNHRPAQLLDKTFGATGDFVFFDIFSPSMRREVRLRSPLIGVPLDDDATCFSFWFVAFGVEETTSLRLLKLSGTGGGGQDSSSIGESADDDESSEQQVLWTITAKGFNNLRPSWTWAQVTIEARSPYRLILEGSASNGGFAIDDVKFQPGICPIRPAVAKPAVETPEF</sequence>
<evidence type="ECO:0000313" key="2">
    <source>
        <dbReference type="Proteomes" id="UP001239111"/>
    </source>
</evidence>
<dbReference type="Proteomes" id="UP001239111">
    <property type="component" value="Chromosome 1"/>
</dbReference>
<name>A0ACC2PF03_9HYME</name>
<keyword evidence="2" id="KW-1185">Reference proteome</keyword>
<organism evidence="1 2">
    <name type="scientific">Eretmocerus hayati</name>
    <dbReference type="NCBI Taxonomy" id="131215"/>
    <lineage>
        <taxon>Eukaryota</taxon>
        <taxon>Metazoa</taxon>
        <taxon>Ecdysozoa</taxon>
        <taxon>Arthropoda</taxon>
        <taxon>Hexapoda</taxon>
        <taxon>Insecta</taxon>
        <taxon>Pterygota</taxon>
        <taxon>Neoptera</taxon>
        <taxon>Endopterygota</taxon>
        <taxon>Hymenoptera</taxon>
        <taxon>Apocrita</taxon>
        <taxon>Proctotrupomorpha</taxon>
        <taxon>Chalcidoidea</taxon>
        <taxon>Aphelinidae</taxon>
        <taxon>Aphelininae</taxon>
        <taxon>Eretmocerus</taxon>
    </lineage>
</organism>
<dbReference type="EMBL" id="CM056741">
    <property type="protein sequence ID" value="KAJ8682056.1"/>
    <property type="molecule type" value="Genomic_DNA"/>
</dbReference>
<comment type="caution">
    <text evidence="1">The sequence shown here is derived from an EMBL/GenBank/DDBJ whole genome shotgun (WGS) entry which is preliminary data.</text>
</comment>
<accession>A0ACC2PF03</accession>
<proteinExistence type="predicted"/>
<evidence type="ECO:0000313" key="1">
    <source>
        <dbReference type="EMBL" id="KAJ8682056.1"/>
    </source>
</evidence>